<evidence type="ECO:0000256" key="1">
    <source>
        <dbReference type="ARBA" id="ARBA00022833"/>
    </source>
</evidence>
<feature type="compositionally biased region" description="Low complexity" evidence="2">
    <location>
        <begin position="8"/>
        <end position="17"/>
    </location>
</feature>
<dbReference type="Proteomes" id="UP001431313">
    <property type="component" value="Unassembled WGS sequence"/>
</dbReference>
<feature type="compositionally biased region" description="Basic and acidic residues" evidence="2">
    <location>
        <begin position="119"/>
        <end position="137"/>
    </location>
</feature>
<dbReference type="Pfam" id="PF02585">
    <property type="entry name" value="PIG-L"/>
    <property type="match status" value="1"/>
</dbReference>
<dbReference type="RefSeq" id="WP_258790225.1">
    <property type="nucleotide sequence ID" value="NZ_JANUGQ010000028.1"/>
</dbReference>
<dbReference type="InterPro" id="IPR024078">
    <property type="entry name" value="LmbE-like_dom_sf"/>
</dbReference>
<evidence type="ECO:0000313" key="4">
    <source>
        <dbReference type="EMBL" id="MCS0638917.1"/>
    </source>
</evidence>
<dbReference type="SUPFAM" id="SSF102588">
    <property type="entry name" value="LmbE-like"/>
    <property type="match status" value="1"/>
</dbReference>
<organism evidence="4 5">
    <name type="scientific">Streptomyces pyxinae</name>
    <dbReference type="NCBI Taxonomy" id="2970734"/>
    <lineage>
        <taxon>Bacteria</taxon>
        <taxon>Bacillati</taxon>
        <taxon>Actinomycetota</taxon>
        <taxon>Actinomycetes</taxon>
        <taxon>Kitasatosporales</taxon>
        <taxon>Streptomycetaceae</taxon>
        <taxon>Streptomyces</taxon>
    </lineage>
</organism>
<evidence type="ECO:0000256" key="2">
    <source>
        <dbReference type="SAM" id="MobiDB-lite"/>
    </source>
</evidence>
<dbReference type="Gene3D" id="3.40.50.10320">
    <property type="entry name" value="LmbE-like"/>
    <property type="match status" value="1"/>
</dbReference>
<protein>
    <submittedName>
        <fullName evidence="4">PIG-L family deacetylase</fullName>
    </submittedName>
</protein>
<accession>A0ABT2CNB9</accession>
<dbReference type="InterPro" id="IPR003737">
    <property type="entry name" value="GlcNAc_PI_deacetylase-related"/>
</dbReference>
<keyword evidence="5" id="KW-1185">Reference proteome</keyword>
<evidence type="ECO:0000313" key="5">
    <source>
        <dbReference type="Proteomes" id="UP001431313"/>
    </source>
</evidence>
<evidence type="ECO:0000256" key="3">
    <source>
        <dbReference type="SAM" id="Phobius"/>
    </source>
</evidence>
<keyword evidence="3" id="KW-1133">Transmembrane helix</keyword>
<feature type="region of interest" description="Disordered" evidence="2">
    <location>
        <begin position="1"/>
        <end position="23"/>
    </location>
</feature>
<name>A0ABT2CNB9_9ACTN</name>
<keyword evidence="3" id="KW-0472">Membrane</keyword>
<comment type="caution">
    <text evidence="4">The sequence shown here is derived from an EMBL/GenBank/DDBJ whole genome shotgun (WGS) entry which is preliminary data.</text>
</comment>
<feature type="region of interest" description="Disordered" evidence="2">
    <location>
        <begin position="641"/>
        <end position="668"/>
    </location>
</feature>
<sequence length="703" mass="73792">MPEQPEQSAPAPDLAADPARRPSRRRLRRALVVAAPLAVLLGVTGGALVATSGSSDASDVPSRGVPENVAVRPIRTDDSSVVQIVSHPDDDLYFMNPDTRQSLVSGRSLTTVYLTAGESDGRNARHQDPQPRPDKPGYAEARQNGIRAAYAEMATGNRTSPWDRTAVTTAGGARAELDTLRARPQISLVWVQLRETGSISDKRPFGLRALWDGEARVLESQLAAGSPVRKNFAYGRQQLTDTLAGLLRRFRPTFVRLLDPTPGRIERTGKLADHQDHMYGARFAQAALAEYARTPGRPSFGVQHYLGYFTGGLPHSLDPASSAAKLATLKTYAWSDGEDHCEDPAGCGDLKVAANPTGHGWSQSIRYSRGESTSWVQPGAAGGLYAFSVLDGRLAVWRKAPGHDWAGPVLQNGAGQLDSGVTSVRLPDGRIGVFGVRTQLGEADGYRREVVLTLQTAPGGPFGGWQSLGTPERDDESGTSDISLPAVLVDRTGRMAAYVRNGAHTMSLAEQRPDGTWSGWLPVGGEDLHGDPVAVTDRTGLGHVFATTPATVLTWTRPATGGATAGPLETGLPATTLSLSAEPDGRDGVRLWFRKPASGEPRWARLTGRSPASPVRGVPGVSGYGAIGAASGRLALRAPDGTLALTGTPGASTPAGTPGTGSPAGSPARPLGARLFSGAPAPAPGGFAAMGLDGHLEWVPTGR</sequence>
<feature type="compositionally biased region" description="Low complexity" evidence="2">
    <location>
        <begin position="646"/>
        <end position="668"/>
    </location>
</feature>
<keyword evidence="1" id="KW-0862">Zinc</keyword>
<dbReference type="PANTHER" id="PTHR12993">
    <property type="entry name" value="N-ACETYLGLUCOSAMINYL-PHOSPHATIDYLINOSITOL DE-N-ACETYLASE-RELATED"/>
    <property type="match status" value="1"/>
</dbReference>
<reference evidence="4" key="1">
    <citation type="submission" date="2022-08" db="EMBL/GenBank/DDBJ databases">
        <authorList>
            <person name="Somphong A."/>
            <person name="Phongsopitanun W."/>
        </authorList>
    </citation>
    <scope>NUCLEOTIDE SEQUENCE</scope>
    <source>
        <strain evidence="4">LP05-1</strain>
    </source>
</reference>
<feature type="region of interest" description="Disordered" evidence="2">
    <location>
        <begin position="116"/>
        <end position="139"/>
    </location>
</feature>
<dbReference type="SUPFAM" id="SSF89372">
    <property type="entry name" value="Fucose-specific lectin"/>
    <property type="match status" value="1"/>
</dbReference>
<feature type="transmembrane region" description="Helical" evidence="3">
    <location>
        <begin position="30"/>
        <end position="50"/>
    </location>
</feature>
<dbReference type="EMBL" id="JANUGQ010000028">
    <property type="protein sequence ID" value="MCS0638917.1"/>
    <property type="molecule type" value="Genomic_DNA"/>
</dbReference>
<gene>
    <name evidence="4" type="ORF">NX801_25360</name>
</gene>
<keyword evidence="3" id="KW-0812">Transmembrane</keyword>
<dbReference type="PANTHER" id="PTHR12993:SF26">
    <property type="entry name" value="1D-MYO-INOSITOL 2-ACETAMIDO-2-DEOXY-ALPHA-D-GLUCOPYRANOSIDE DEACETYLASE"/>
    <property type="match status" value="1"/>
</dbReference>
<proteinExistence type="predicted"/>